<evidence type="ECO:0000313" key="2">
    <source>
        <dbReference type="WBParaSite" id="maker-unitig_32322-snap-gene-0.1-mRNA-1"/>
    </source>
</evidence>
<sequence length="126" mass="13551">MEPETSTASIEATAHWPDDNVTDFVTPSPSSDWSNETQCYIKLRLFGGLASQKIGMVAAPLARQLLSALGSEQFSLSIVRCIPDNGCGGPLMPYTRATVTIDGVCRDWGKRRATVLFNSGTALASR</sequence>
<protein>
    <submittedName>
        <fullName evidence="2">Conserved hypothethical protein</fullName>
    </submittedName>
</protein>
<dbReference type="AlphaFoldDB" id="A0A1I8FFU0"/>
<proteinExistence type="predicted"/>
<evidence type="ECO:0000313" key="1">
    <source>
        <dbReference type="Proteomes" id="UP000095280"/>
    </source>
</evidence>
<dbReference type="WBParaSite" id="maker-unitig_32322-snap-gene-0.1-mRNA-1">
    <property type="protein sequence ID" value="maker-unitig_32322-snap-gene-0.1-mRNA-1"/>
    <property type="gene ID" value="maker-unitig_32322-snap-gene-0.1"/>
</dbReference>
<dbReference type="Proteomes" id="UP000095280">
    <property type="component" value="Unplaced"/>
</dbReference>
<reference evidence="2" key="1">
    <citation type="submission" date="2016-11" db="UniProtKB">
        <authorList>
            <consortium name="WormBaseParasite"/>
        </authorList>
    </citation>
    <scope>IDENTIFICATION</scope>
</reference>
<name>A0A1I8FFU0_9PLAT</name>
<organism evidence="1 2">
    <name type="scientific">Macrostomum lignano</name>
    <dbReference type="NCBI Taxonomy" id="282301"/>
    <lineage>
        <taxon>Eukaryota</taxon>
        <taxon>Metazoa</taxon>
        <taxon>Spiralia</taxon>
        <taxon>Lophotrochozoa</taxon>
        <taxon>Platyhelminthes</taxon>
        <taxon>Rhabditophora</taxon>
        <taxon>Macrostomorpha</taxon>
        <taxon>Macrostomida</taxon>
        <taxon>Macrostomidae</taxon>
        <taxon>Macrostomum</taxon>
    </lineage>
</organism>
<keyword evidence="1" id="KW-1185">Reference proteome</keyword>
<accession>A0A1I8FFU0</accession>